<keyword evidence="2" id="KW-1185">Reference proteome</keyword>
<proteinExistence type="predicted"/>
<gene>
    <name evidence="1" type="ORF">DFH07DRAFT_1056726</name>
</gene>
<sequence>MWPSPSQSTYKKCAVRVGPNDLDEGGMRRPGLKSSRDWEMCVADRPPPRSIRARLINRSSPRRETGRLPVRLRVCARDIEVTWRRALCAPFRLRAVLTPGPWRSDDPGPRSHLRALIPPYRGVLAGWAAQVGPGATRGMADPGQHGTRLFLQCTSRRAAASGSALRNSTQTTLRPSWPIGPIFYAPWISSRDRSSVLSVSLRRSSRDARRFATGSALAAIWDISVRW</sequence>
<comment type="caution">
    <text evidence="1">The sequence shown here is derived from an EMBL/GenBank/DDBJ whole genome shotgun (WGS) entry which is preliminary data.</text>
</comment>
<name>A0AAD7K301_9AGAR</name>
<organism evidence="1 2">
    <name type="scientific">Mycena maculata</name>
    <dbReference type="NCBI Taxonomy" id="230809"/>
    <lineage>
        <taxon>Eukaryota</taxon>
        <taxon>Fungi</taxon>
        <taxon>Dikarya</taxon>
        <taxon>Basidiomycota</taxon>
        <taxon>Agaricomycotina</taxon>
        <taxon>Agaricomycetes</taxon>
        <taxon>Agaricomycetidae</taxon>
        <taxon>Agaricales</taxon>
        <taxon>Marasmiineae</taxon>
        <taxon>Mycenaceae</taxon>
        <taxon>Mycena</taxon>
    </lineage>
</organism>
<evidence type="ECO:0000313" key="1">
    <source>
        <dbReference type="EMBL" id="KAJ7775993.1"/>
    </source>
</evidence>
<protein>
    <submittedName>
        <fullName evidence="1">Uncharacterized protein</fullName>
    </submittedName>
</protein>
<evidence type="ECO:0000313" key="2">
    <source>
        <dbReference type="Proteomes" id="UP001215280"/>
    </source>
</evidence>
<reference evidence="1" key="1">
    <citation type="submission" date="2023-03" db="EMBL/GenBank/DDBJ databases">
        <title>Massive genome expansion in bonnet fungi (Mycena s.s.) driven by repeated elements and novel gene families across ecological guilds.</title>
        <authorList>
            <consortium name="Lawrence Berkeley National Laboratory"/>
            <person name="Harder C.B."/>
            <person name="Miyauchi S."/>
            <person name="Viragh M."/>
            <person name="Kuo A."/>
            <person name="Thoen E."/>
            <person name="Andreopoulos B."/>
            <person name="Lu D."/>
            <person name="Skrede I."/>
            <person name="Drula E."/>
            <person name="Henrissat B."/>
            <person name="Morin E."/>
            <person name="Kohler A."/>
            <person name="Barry K."/>
            <person name="LaButti K."/>
            <person name="Morin E."/>
            <person name="Salamov A."/>
            <person name="Lipzen A."/>
            <person name="Mereny Z."/>
            <person name="Hegedus B."/>
            <person name="Baldrian P."/>
            <person name="Stursova M."/>
            <person name="Weitz H."/>
            <person name="Taylor A."/>
            <person name="Grigoriev I.V."/>
            <person name="Nagy L.G."/>
            <person name="Martin F."/>
            <person name="Kauserud H."/>
        </authorList>
    </citation>
    <scope>NUCLEOTIDE SEQUENCE</scope>
    <source>
        <strain evidence="1">CBHHK188m</strain>
    </source>
</reference>
<dbReference type="EMBL" id="JARJLG010000013">
    <property type="protein sequence ID" value="KAJ7775993.1"/>
    <property type="molecule type" value="Genomic_DNA"/>
</dbReference>
<dbReference type="AlphaFoldDB" id="A0AAD7K301"/>
<dbReference type="Proteomes" id="UP001215280">
    <property type="component" value="Unassembled WGS sequence"/>
</dbReference>
<accession>A0AAD7K301</accession>